<evidence type="ECO:0000313" key="12">
    <source>
        <dbReference type="Proteomes" id="UP000051950"/>
    </source>
</evidence>
<comment type="similarity">
    <text evidence="2">Belongs to the glycosyl hydrolase 20 family.</text>
</comment>
<keyword evidence="12" id="KW-1185">Reference proteome</keyword>
<dbReference type="GO" id="GO:0005975">
    <property type="term" value="P:carbohydrate metabolic process"/>
    <property type="evidence" value="ECO:0007669"/>
    <property type="project" value="InterPro"/>
</dbReference>
<dbReference type="PANTHER" id="PTHR22600">
    <property type="entry name" value="BETA-HEXOSAMINIDASE"/>
    <property type="match status" value="1"/>
</dbReference>
<dbReference type="InterPro" id="IPR015882">
    <property type="entry name" value="HEX_bac_N"/>
</dbReference>
<dbReference type="InterPro" id="IPR025705">
    <property type="entry name" value="Beta_hexosaminidase_sua/sub"/>
</dbReference>
<dbReference type="GO" id="GO:0030203">
    <property type="term" value="P:glycosaminoglycan metabolic process"/>
    <property type="evidence" value="ECO:0007669"/>
    <property type="project" value="TreeGrafter"/>
</dbReference>
<organism evidence="11 12">
    <name type="scientific">Pedobacter ginsenosidimutans</name>
    <dbReference type="NCBI Taxonomy" id="687842"/>
    <lineage>
        <taxon>Bacteria</taxon>
        <taxon>Pseudomonadati</taxon>
        <taxon>Bacteroidota</taxon>
        <taxon>Sphingobacteriia</taxon>
        <taxon>Sphingobacteriales</taxon>
        <taxon>Sphingobacteriaceae</taxon>
        <taxon>Pedobacter</taxon>
    </lineage>
</organism>
<keyword evidence="9" id="KW-0732">Signal</keyword>
<feature type="active site" description="Proton donor" evidence="8">
    <location>
        <position position="510"/>
    </location>
</feature>
<evidence type="ECO:0000259" key="10">
    <source>
        <dbReference type="SMART" id="SM01081"/>
    </source>
</evidence>
<evidence type="ECO:0000256" key="7">
    <source>
        <dbReference type="ARBA" id="ARBA00033000"/>
    </source>
</evidence>
<feature type="signal peptide" evidence="9">
    <location>
        <begin position="1"/>
        <end position="18"/>
    </location>
</feature>
<dbReference type="AlphaFoldDB" id="A0A0T5VML3"/>
<evidence type="ECO:0000256" key="9">
    <source>
        <dbReference type="SAM" id="SignalP"/>
    </source>
</evidence>
<dbReference type="SUPFAM" id="SSF55545">
    <property type="entry name" value="beta-N-acetylhexosaminidase-like domain"/>
    <property type="match status" value="1"/>
</dbReference>
<name>A0A0T5VML3_9SPHI</name>
<dbReference type="Pfam" id="PF02838">
    <property type="entry name" value="Glyco_hydro_20b"/>
    <property type="match status" value="1"/>
</dbReference>
<comment type="catalytic activity">
    <reaction evidence="1">
        <text>Hydrolysis of terminal non-reducing N-acetyl-D-hexosamine residues in N-acetyl-beta-D-hexosaminides.</text>
        <dbReference type="EC" id="3.2.1.52"/>
    </reaction>
</comment>
<dbReference type="InterPro" id="IPR015883">
    <property type="entry name" value="Glyco_hydro_20_cat"/>
</dbReference>
<dbReference type="OrthoDB" id="1006965at2"/>
<evidence type="ECO:0000256" key="1">
    <source>
        <dbReference type="ARBA" id="ARBA00001231"/>
    </source>
</evidence>
<dbReference type="InterPro" id="IPR014756">
    <property type="entry name" value="Ig_E-set"/>
</dbReference>
<evidence type="ECO:0000313" key="11">
    <source>
        <dbReference type="EMBL" id="KRT15037.1"/>
    </source>
</evidence>
<dbReference type="Gene3D" id="2.60.40.290">
    <property type="match status" value="1"/>
</dbReference>
<dbReference type="GO" id="GO:0016020">
    <property type="term" value="C:membrane"/>
    <property type="evidence" value="ECO:0007669"/>
    <property type="project" value="TreeGrafter"/>
</dbReference>
<dbReference type="Gene3D" id="3.30.379.10">
    <property type="entry name" value="Chitobiase/beta-hexosaminidase domain 2-like"/>
    <property type="match status" value="1"/>
</dbReference>
<keyword evidence="4" id="KW-0378">Hydrolase</keyword>
<keyword evidence="5" id="KW-0326">Glycosidase</keyword>
<evidence type="ECO:0000256" key="3">
    <source>
        <dbReference type="ARBA" id="ARBA00012663"/>
    </source>
</evidence>
<protein>
    <recommendedName>
        <fullName evidence="3">beta-N-acetylhexosaminidase</fullName>
        <ecNumber evidence="3">3.2.1.52</ecNumber>
    </recommendedName>
    <alternativeName>
        <fullName evidence="6">Beta-N-acetylhexosaminidase</fullName>
    </alternativeName>
    <alternativeName>
        <fullName evidence="7">N-acetyl-beta-glucosaminidase</fullName>
    </alternativeName>
</protein>
<dbReference type="Gene3D" id="3.20.20.80">
    <property type="entry name" value="Glycosidases"/>
    <property type="match status" value="1"/>
</dbReference>
<dbReference type="PANTHER" id="PTHR22600:SF57">
    <property type="entry name" value="BETA-N-ACETYLHEXOSAMINIDASE"/>
    <property type="match status" value="1"/>
</dbReference>
<dbReference type="Gene3D" id="2.60.40.10">
    <property type="entry name" value="Immunoglobulins"/>
    <property type="match status" value="1"/>
</dbReference>
<proteinExistence type="inferred from homology"/>
<dbReference type="SMART" id="SM01081">
    <property type="entry name" value="CHB_HEX"/>
    <property type="match status" value="1"/>
</dbReference>
<dbReference type="InterPro" id="IPR013783">
    <property type="entry name" value="Ig-like_fold"/>
</dbReference>
<dbReference type="InterPro" id="IPR008965">
    <property type="entry name" value="CBM2/CBM3_carb-bd_dom_sf"/>
</dbReference>
<dbReference type="EMBL" id="LMZQ01000013">
    <property type="protein sequence ID" value="KRT15037.1"/>
    <property type="molecule type" value="Genomic_DNA"/>
</dbReference>
<dbReference type="RefSeq" id="WP_057933490.1">
    <property type="nucleotide sequence ID" value="NZ_LMZQ01000013.1"/>
</dbReference>
<dbReference type="GO" id="GO:0004563">
    <property type="term" value="F:beta-N-acetylhexosaminidase activity"/>
    <property type="evidence" value="ECO:0007669"/>
    <property type="project" value="UniProtKB-EC"/>
</dbReference>
<dbReference type="InterPro" id="IPR012291">
    <property type="entry name" value="CBM2_carb-bd_dom_sf"/>
</dbReference>
<dbReference type="InterPro" id="IPR004867">
    <property type="entry name" value="CHB_C_dom"/>
</dbReference>
<dbReference type="InterPro" id="IPR029018">
    <property type="entry name" value="Hex-like_dom2"/>
</dbReference>
<reference evidence="11 12" key="1">
    <citation type="submission" date="2015-11" db="EMBL/GenBank/DDBJ databases">
        <title>Sequence of Pedobacter ginsenosidimutans.</title>
        <authorList>
            <person name="Carson E."/>
            <person name="Keyser V."/>
            <person name="Newman J."/>
            <person name="Miller J."/>
        </authorList>
    </citation>
    <scope>NUCLEOTIDE SEQUENCE [LARGE SCALE GENOMIC DNA]</scope>
    <source>
        <strain evidence="11 12">KACC 14530</strain>
    </source>
</reference>
<feature type="chain" id="PRO_5006665445" description="beta-N-acetylhexosaminidase" evidence="9">
    <location>
        <begin position="19"/>
        <end position="836"/>
    </location>
</feature>
<evidence type="ECO:0000256" key="8">
    <source>
        <dbReference type="PIRSR" id="PIRSR625705-1"/>
    </source>
</evidence>
<dbReference type="Pfam" id="PF00728">
    <property type="entry name" value="Glyco_hydro_20"/>
    <property type="match status" value="1"/>
</dbReference>
<dbReference type="STRING" id="687842.ASU31_17135"/>
<dbReference type="CDD" id="cd02847">
    <property type="entry name" value="E_set_Chitobiase_C"/>
    <property type="match status" value="1"/>
</dbReference>
<evidence type="ECO:0000256" key="5">
    <source>
        <dbReference type="ARBA" id="ARBA00023295"/>
    </source>
</evidence>
<accession>A0A0T5VML3</accession>
<dbReference type="SUPFAM" id="SSF51445">
    <property type="entry name" value="(Trans)glycosidases"/>
    <property type="match status" value="1"/>
</dbReference>
<dbReference type="PRINTS" id="PR00738">
    <property type="entry name" value="GLHYDRLASE20"/>
</dbReference>
<dbReference type="Proteomes" id="UP000051950">
    <property type="component" value="Unassembled WGS sequence"/>
</dbReference>
<evidence type="ECO:0000256" key="6">
    <source>
        <dbReference type="ARBA" id="ARBA00030512"/>
    </source>
</evidence>
<dbReference type="InterPro" id="IPR017853">
    <property type="entry name" value="GH"/>
</dbReference>
<dbReference type="SUPFAM" id="SSF49384">
    <property type="entry name" value="Carbohydrate-binding domain"/>
    <property type="match status" value="1"/>
</dbReference>
<comment type="caution">
    <text evidence="11">The sequence shown here is derived from an EMBL/GenBank/DDBJ whole genome shotgun (WGS) entry which is preliminary data.</text>
</comment>
<evidence type="ECO:0000256" key="4">
    <source>
        <dbReference type="ARBA" id="ARBA00022801"/>
    </source>
</evidence>
<sequence>MRYLTVFLVLSFCINTWAQNRFNPNELKLEWKIIRQNTNSKKETLVNFTVVNGSKIDFPLKGWTVFFNAGDVYDNIKGGPISVRHINGDLFALVPNGTLKVIPAGKSVEISIVSRAAKNITDFPKGFYWAWDDQNSSAIPLKVKMETVVDVNEEERKLADEIYTQNRAIVGTSKDQLMPVFPTPVHFTKGIGFFYLDKTVRIVADKQLNNEKKYLIKEISKVLKNVPEKDVDGRKTIELRLDPSIADDAYQLQVNTAKITITSGANTGVFYGIQSLKSLMPLAAWSKKGETLNIASINITDEPRFGHRAFMMDVARNFQPKKTVLKTLDLMAMYKLNKFHFHITDDEGWRLEIPGLPELTAVGAYRGHALNEQKEILPAYGSGPSRNNKTGSGYYSRADFVEILKYATANHIEVITEIETPGHARAAIKAMDARYQYYKNRGEQQNATAYLLRDTADRSIYRSVQGFNDNVINVALPSTYRFLTKITDELIAMYKEAHAPLNTIHFGGDEVPAGVWEKSPAVRAVLNSNSTVSSVDEMWYYYFNKINLMLKERGLYLSGWEEIGLRKTLVNGKKTMIVDPRFASENFHVDVWNNQFPNEDLAYRMANAGYKVVLSNVSNLYLDLAYNTSYFEPGQYWGGYVDVDKPFNFIPFDYLREKRQSETSTAARVYEKLTEAGKNNIVGMQAPLWSEIIKNQDQFEYLLLPKLFGLIERAWAKDPAWAGPIDSLTYKQAYQKDWSNFINVLAKKELPRLDYYNGGYNYRIPTVGLKNENGLLMANIRFAGFDIRYTTDGSEPSIKSKIYTHPLVADGNYAFRAFNRLGRGGRTIFSIPKITK</sequence>
<evidence type="ECO:0000256" key="2">
    <source>
        <dbReference type="ARBA" id="ARBA00006285"/>
    </source>
</evidence>
<dbReference type="SUPFAM" id="SSF81296">
    <property type="entry name" value="E set domains"/>
    <property type="match status" value="1"/>
</dbReference>
<dbReference type="EC" id="3.2.1.52" evidence="3"/>
<dbReference type="GO" id="GO:0030247">
    <property type="term" value="F:polysaccharide binding"/>
    <property type="evidence" value="ECO:0007669"/>
    <property type="project" value="InterPro"/>
</dbReference>
<gene>
    <name evidence="11" type="ORF">ASU31_17135</name>
</gene>
<feature type="domain" description="Chitobiase/beta-hexosaminidases N-terminal" evidence="10">
    <location>
        <begin position="25"/>
        <end position="175"/>
    </location>
</feature>
<dbReference type="InterPro" id="IPR004866">
    <property type="entry name" value="CHB/HEX_N_dom"/>
</dbReference>
<dbReference type="Pfam" id="PF03173">
    <property type="entry name" value="CHB_HEX"/>
    <property type="match status" value="1"/>
</dbReference>
<dbReference type="Pfam" id="PF03174">
    <property type="entry name" value="CHB_HEX_C"/>
    <property type="match status" value="1"/>
</dbReference>